<dbReference type="EMBL" id="OV121132">
    <property type="protein sequence ID" value="CAH0547151.1"/>
    <property type="molecule type" value="Genomic_DNA"/>
</dbReference>
<dbReference type="AlphaFoldDB" id="A0A9P0AP27"/>
<feature type="compositionally biased region" description="Basic and acidic residues" evidence="1">
    <location>
        <begin position="152"/>
        <end position="164"/>
    </location>
</feature>
<proteinExistence type="predicted"/>
<keyword evidence="3" id="KW-1185">Reference proteome</keyword>
<feature type="compositionally biased region" description="Polar residues" evidence="1">
    <location>
        <begin position="126"/>
        <end position="135"/>
    </location>
</feature>
<dbReference type="PANTHER" id="PTHR34153:SF2">
    <property type="entry name" value="SI:CH211-262H13.3-RELATED"/>
    <property type="match status" value="1"/>
</dbReference>
<dbReference type="OrthoDB" id="7554902at2759"/>
<name>A0A9P0AP27_BRAAE</name>
<accession>A0A9P0AP27</accession>
<dbReference type="PANTHER" id="PTHR34153">
    <property type="entry name" value="SI:CH211-262H13.3-RELATED-RELATED"/>
    <property type="match status" value="1"/>
</dbReference>
<reference evidence="2" key="1">
    <citation type="submission" date="2021-12" db="EMBL/GenBank/DDBJ databases">
        <authorList>
            <person name="King R."/>
        </authorList>
    </citation>
    <scope>NUCLEOTIDE SEQUENCE</scope>
</reference>
<dbReference type="Proteomes" id="UP001154078">
    <property type="component" value="Chromosome 1"/>
</dbReference>
<evidence type="ECO:0000256" key="1">
    <source>
        <dbReference type="SAM" id="MobiDB-lite"/>
    </source>
</evidence>
<evidence type="ECO:0000313" key="2">
    <source>
        <dbReference type="EMBL" id="CAH0547151.1"/>
    </source>
</evidence>
<protein>
    <recommendedName>
        <fullName evidence="4">DUF4806 domain-containing protein</fullName>
    </recommendedName>
</protein>
<gene>
    <name evidence="2" type="ORF">MELIAE_LOCUS1194</name>
</gene>
<organism evidence="2 3">
    <name type="scientific">Brassicogethes aeneus</name>
    <name type="common">Rape pollen beetle</name>
    <name type="synonym">Meligethes aeneus</name>
    <dbReference type="NCBI Taxonomy" id="1431903"/>
    <lineage>
        <taxon>Eukaryota</taxon>
        <taxon>Metazoa</taxon>
        <taxon>Ecdysozoa</taxon>
        <taxon>Arthropoda</taxon>
        <taxon>Hexapoda</taxon>
        <taxon>Insecta</taxon>
        <taxon>Pterygota</taxon>
        <taxon>Neoptera</taxon>
        <taxon>Endopterygota</taxon>
        <taxon>Coleoptera</taxon>
        <taxon>Polyphaga</taxon>
        <taxon>Cucujiformia</taxon>
        <taxon>Nitidulidae</taxon>
        <taxon>Meligethinae</taxon>
        <taxon>Brassicogethes</taxon>
    </lineage>
</organism>
<feature type="compositionally biased region" description="Low complexity" evidence="1">
    <location>
        <begin position="179"/>
        <end position="193"/>
    </location>
</feature>
<feature type="region of interest" description="Disordered" evidence="1">
    <location>
        <begin position="123"/>
        <end position="195"/>
    </location>
</feature>
<evidence type="ECO:0000313" key="3">
    <source>
        <dbReference type="Proteomes" id="UP001154078"/>
    </source>
</evidence>
<evidence type="ECO:0008006" key="4">
    <source>
        <dbReference type="Google" id="ProtNLM"/>
    </source>
</evidence>
<sequence length="387" mass="43453">MSTTYLGIQFEEQDGPGSIALIINNWLTPRKKEVFWPPYKTQFTFNRALEKKESAQKNWTLYKVSRIFFECDNLVKAREKLKQAEFSSDLQSDAEETLERRKRKIVSKRRLYESDEDDLECRKTKIVSSDTSTNNSDEENSTRTGGFIPRPPKLDKRLFSDKSRKTPSACGAESLNINAESTTVEPSTSSEAAFPAQSTPSILSYSSKSSFELALLDPENPVIKYLATIKAQSDQIINLLNKQQSALPITKFSLPGDLPTTLPIKTAEDFALLETYLENKDHCVVLVAYLSSLGGEAVSSVTNSILRACVSLNLAQTFSWLGTRQQKEAFSKTNLKNVVIDAVKNSVTTTTDKVENAIKVWLKHAPDNYKIEQKRLEKQNNGEGEVL</sequence>